<evidence type="ECO:0000256" key="5">
    <source>
        <dbReference type="ARBA" id="ARBA00022989"/>
    </source>
</evidence>
<comment type="similarity">
    <text evidence="8">Belongs to the methyl-accepting chemotaxis (MCP) protein family.</text>
</comment>
<dbReference type="CDD" id="cd11386">
    <property type="entry name" value="MCP_signal"/>
    <property type="match status" value="1"/>
</dbReference>
<keyword evidence="2" id="KW-1003">Cell membrane</keyword>
<dbReference type="PROSITE" id="PS51482">
    <property type="entry name" value="DEGV"/>
    <property type="match status" value="1"/>
</dbReference>
<dbReference type="CDD" id="cd12913">
    <property type="entry name" value="PDC1_MCP_like"/>
    <property type="match status" value="1"/>
</dbReference>
<evidence type="ECO:0000256" key="10">
    <source>
        <dbReference type="SAM" id="Phobius"/>
    </source>
</evidence>
<dbReference type="PROSITE" id="PS50885">
    <property type="entry name" value="HAMP"/>
    <property type="match status" value="1"/>
</dbReference>
<organism evidence="13 14">
    <name type="scientific">Propionispira arboris</name>
    <dbReference type="NCBI Taxonomy" id="84035"/>
    <lineage>
        <taxon>Bacteria</taxon>
        <taxon>Bacillati</taxon>
        <taxon>Bacillota</taxon>
        <taxon>Negativicutes</taxon>
        <taxon>Selenomonadales</taxon>
        <taxon>Selenomonadaceae</taxon>
        <taxon>Propionispira</taxon>
    </lineage>
</organism>
<keyword evidence="5 10" id="KW-1133">Transmembrane helix</keyword>
<dbReference type="Pfam" id="PF02743">
    <property type="entry name" value="dCache_1"/>
    <property type="match status" value="1"/>
</dbReference>
<feature type="transmembrane region" description="Helical" evidence="10">
    <location>
        <begin position="7"/>
        <end position="29"/>
    </location>
</feature>
<dbReference type="InterPro" id="IPR033479">
    <property type="entry name" value="dCache_1"/>
</dbReference>
<dbReference type="PANTHER" id="PTHR32089:SF112">
    <property type="entry name" value="LYSOZYME-LIKE PROTEIN-RELATED"/>
    <property type="match status" value="1"/>
</dbReference>
<dbReference type="GO" id="GO:0006935">
    <property type="term" value="P:chemotaxis"/>
    <property type="evidence" value="ECO:0007669"/>
    <property type="project" value="UniProtKB-KW"/>
</dbReference>
<evidence type="ECO:0000256" key="2">
    <source>
        <dbReference type="ARBA" id="ARBA00022475"/>
    </source>
</evidence>
<dbReference type="Pfam" id="PF00672">
    <property type="entry name" value="HAMP"/>
    <property type="match status" value="1"/>
</dbReference>
<dbReference type="SUPFAM" id="SSF58104">
    <property type="entry name" value="Methyl-accepting chemotaxis protein (MCP) signaling domain"/>
    <property type="match status" value="1"/>
</dbReference>
<sequence>MGIKQKFFLLAGIVGVVLAIVSGIGYYTAQRHLTASIEQGMAATVDFKATEIDGWLNSKTQVAVASAKILHNLDDTIGSMREIMSSMDGDSEIDELTNGNENGLFMTWKSGNVTTVDPRARGWYKDAKTAGKLIFTDAYQGASNNKVVVSAAVPYNDKTGVFRGAICEDISLGVLTQQVATIQYKGEGSGIILEKTGKILASSDANETFKDIQSNATLKDHFQEMLKNNTGSFKVEQNGVPAVFAYSKVKSTGWIVGMTIPESVIYSELNSLKITYTVLTIIGIVLMVFLSLKFSGTITKSIIDLTKHADELAKGNLRVKDLTIDSNDEIGHLMNAFNVMSKNVRNLIAKMATTSEQVAASSEELTAGAGQSAEAANHVAATIEHVSDGMNSQMQTIEQATVHIESMVMEIAEAADKTESVNQISVQTADAAQSGENLLNEAITQMDQIETSVTQSAVVVENLGENSQQIGKIVEVISSIAAQTNLLALNAAIEAARAGEAGRGFSVVAEEVRKLAEQSQKATEEIKNLILKIQGDTRQAVSTMGIGTSNVKTGAAAIRNVGTQFANIFSMVNDIRDRMTEIAGSVQGVSIGSQKIVEAIMNVDSVSRDTAGQTQSISAATQEQSASMEEIASASQALAQMAEAMQETIHKFKI</sequence>
<keyword evidence="3" id="KW-0145">Chemotaxis</keyword>
<dbReference type="CDD" id="cd06225">
    <property type="entry name" value="HAMP"/>
    <property type="match status" value="1"/>
</dbReference>
<keyword evidence="4 10" id="KW-0812">Transmembrane</keyword>
<evidence type="ECO:0000256" key="8">
    <source>
        <dbReference type="ARBA" id="ARBA00029447"/>
    </source>
</evidence>
<dbReference type="Gene3D" id="1.10.8.500">
    <property type="entry name" value="HAMP domain in histidine kinase"/>
    <property type="match status" value="1"/>
</dbReference>
<dbReference type="CDD" id="cd12912">
    <property type="entry name" value="PDC2_MCP_like"/>
    <property type="match status" value="1"/>
</dbReference>
<evidence type="ECO:0000256" key="6">
    <source>
        <dbReference type="ARBA" id="ARBA00023136"/>
    </source>
</evidence>
<dbReference type="EMBL" id="FNZK01000010">
    <property type="protein sequence ID" value="SEJ55759.1"/>
    <property type="molecule type" value="Genomic_DNA"/>
</dbReference>
<evidence type="ECO:0000256" key="1">
    <source>
        <dbReference type="ARBA" id="ARBA00004651"/>
    </source>
</evidence>
<dbReference type="Gene3D" id="3.30.450.20">
    <property type="entry name" value="PAS domain"/>
    <property type="match status" value="2"/>
</dbReference>
<dbReference type="InterPro" id="IPR003797">
    <property type="entry name" value="DegV"/>
</dbReference>
<proteinExistence type="inferred from homology"/>
<dbReference type="Proteomes" id="UP000199662">
    <property type="component" value="Unassembled WGS sequence"/>
</dbReference>
<dbReference type="STRING" id="84035.SAMN05660742_11074"/>
<comment type="subcellular location">
    <subcellularLocation>
        <location evidence="1">Cell membrane</location>
        <topology evidence="1">Multi-pass membrane protein</topology>
    </subcellularLocation>
</comment>
<dbReference type="PROSITE" id="PS50111">
    <property type="entry name" value="CHEMOTAXIS_TRANSDUC_2"/>
    <property type="match status" value="1"/>
</dbReference>
<dbReference type="AlphaFoldDB" id="A0A1H6ZQQ2"/>
<reference evidence="13 14" key="1">
    <citation type="submission" date="2016-10" db="EMBL/GenBank/DDBJ databases">
        <authorList>
            <person name="de Groot N.N."/>
        </authorList>
    </citation>
    <scope>NUCLEOTIDE SEQUENCE [LARGE SCALE GENOMIC DNA]</scope>
    <source>
        <strain evidence="13 14">DSM 2179</strain>
    </source>
</reference>
<dbReference type="SMART" id="SM00283">
    <property type="entry name" value="MA"/>
    <property type="match status" value="1"/>
</dbReference>
<dbReference type="RefSeq" id="WP_091831681.1">
    <property type="nucleotide sequence ID" value="NZ_FNZK01000010.1"/>
</dbReference>
<keyword evidence="14" id="KW-1185">Reference proteome</keyword>
<evidence type="ECO:0000256" key="3">
    <source>
        <dbReference type="ARBA" id="ARBA00022500"/>
    </source>
</evidence>
<dbReference type="PANTHER" id="PTHR32089">
    <property type="entry name" value="METHYL-ACCEPTING CHEMOTAXIS PROTEIN MCPB"/>
    <property type="match status" value="1"/>
</dbReference>
<keyword evidence="6 10" id="KW-0472">Membrane</keyword>
<evidence type="ECO:0000256" key="4">
    <source>
        <dbReference type="ARBA" id="ARBA00022692"/>
    </source>
</evidence>
<accession>A0A1H6ZQQ2</accession>
<evidence type="ECO:0000259" key="12">
    <source>
        <dbReference type="PROSITE" id="PS50885"/>
    </source>
</evidence>
<evidence type="ECO:0000256" key="9">
    <source>
        <dbReference type="PROSITE-ProRule" id="PRU00284"/>
    </source>
</evidence>
<gene>
    <name evidence="13" type="ORF">SAMN05660742_11074</name>
</gene>
<evidence type="ECO:0000313" key="13">
    <source>
        <dbReference type="EMBL" id="SEJ55759.1"/>
    </source>
</evidence>
<name>A0A1H6ZQQ2_9FIRM</name>
<dbReference type="InterPro" id="IPR003660">
    <property type="entry name" value="HAMP_dom"/>
</dbReference>
<protein>
    <submittedName>
        <fullName evidence="13">Methyl-accepting chemotaxis sensory transducer with Cache sensor</fullName>
    </submittedName>
</protein>
<dbReference type="Pfam" id="PF00015">
    <property type="entry name" value="MCPsignal"/>
    <property type="match status" value="1"/>
</dbReference>
<feature type="domain" description="Methyl-accepting transducer" evidence="11">
    <location>
        <begin position="368"/>
        <end position="639"/>
    </location>
</feature>
<dbReference type="Gene3D" id="1.10.287.950">
    <property type="entry name" value="Methyl-accepting chemotaxis protein"/>
    <property type="match status" value="1"/>
</dbReference>
<dbReference type="GO" id="GO:0005886">
    <property type="term" value="C:plasma membrane"/>
    <property type="evidence" value="ECO:0007669"/>
    <property type="project" value="UniProtKB-SubCell"/>
</dbReference>
<feature type="domain" description="HAMP" evidence="12">
    <location>
        <begin position="296"/>
        <end position="349"/>
    </location>
</feature>
<evidence type="ECO:0000256" key="7">
    <source>
        <dbReference type="ARBA" id="ARBA00023224"/>
    </source>
</evidence>
<evidence type="ECO:0000259" key="11">
    <source>
        <dbReference type="PROSITE" id="PS50111"/>
    </source>
</evidence>
<dbReference type="SUPFAM" id="SSF103190">
    <property type="entry name" value="Sensory domain-like"/>
    <property type="match status" value="1"/>
</dbReference>
<dbReference type="GO" id="GO:0007165">
    <property type="term" value="P:signal transduction"/>
    <property type="evidence" value="ECO:0007669"/>
    <property type="project" value="UniProtKB-KW"/>
</dbReference>
<evidence type="ECO:0000313" key="14">
    <source>
        <dbReference type="Proteomes" id="UP000199662"/>
    </source>
</evidence>
<dbReference type="InterPro" id="IPR029151">
    <property type="entry name" value="Sensor-like_sf"/>
</dbReference>
<dbReference type="InterPro" id="IPR004089">
    <property type="entry name" value="MCPsignal_dom"/>
</dbReference>
<dbReference type="SMART" id="SM00304">
    <property type="entry name" value="HAMP"/>
    <property type="match status" value="1"/>
</dbReference>
<keyword evidence="7 9" id="KW-0807">Transducer</keyword>